<feature type="binding site" evidence="5">
    <location>
        <position position="108"/>
    </location>
    <ligand>
        <name>S-adenosyl-L-methionine</name>
        <dbReference type="ChEBI" id="CHEBI:59789"/>
    </ligand>
</feature>
<dbReference type="EMBL" id="FMTP01000006">
    <property type="protein sequence ID" value="SCW89928.1"/>
    <property type="molecule type" value="Genomic_DNA"/>
</dbReference>
<comment type="subunit">
    <text evidence="5">Homodimer.</text>
</comment>
<feature type="binding site" evidence="5">
    <location>
        <position position="76"/>
    </location>
    <ligand>
        <name>S-adenosyl-L-methionine</name>
        <dbReference type="ChEBI" id="CHEBI:59789"/>
    </ligand>
</feature>
<dbReference type="NCBIfam" id="NF000991">
    <property type="entry name" value="PRK00103.2-5"/>
    <property type="match status" value="1"/>
</dbReference>
<dbReference type="CDD" id="cd18081">
    <property type="entry name" value="RlmH-like"/>
    <property type="match status" value="1"/>
</dbReference>
<dbReference type="PIRSF" id="PIRSF004505">
    <property type="entry name" value="MT_bac"/>
    <property type="match status" value="1"/>
</dbReference>
<dbReference type="GO" id="GO:0070038">
    <property type="term" value="F:rRNA (pseudouridine-N3-)-methyltransferase activity"/>
    <property type="evidence" value="ECO:0007669"/>
    <property type="project" value="UniProtKB-UniRule"/>
</dbReference>
<dbReference type="EC" id="2.1.1.177" evidence="5"/>
<dbReference type="SUPFAM" id="SSF75217">
    <property type="entry name" value="alpha/beta knot"/>
    <property type="match status" value="1"/>
</dbReference>
<dbReference type="RefSeq" id="WP_091442318.1">
    <property type="nucleotide sequence ID" value="NZ_FMTP01000006.1"/>
</dbReference>
<organism evidence="6 7">
    <name type="scientific">Ancylobacter rudongensis</name>
    <dbReference type="NCBI Taxonomy" id="177413"/>
    <lineage>
        <taxon>Bacteria</taxon>
        <taxon>Pseudomonadati</taxon>
        <taxon>Pseudomonadota</taxon>
        <taxon>Alphaproteobacteria</taxon>
        <taxon>Hyphomicrobiales</taxon>
        <taxon>Xanthobacteraceae</taxon>
        <taxon>Ancylobacter</taxon>
    </lineage>
</organism>
<evidence type="ECO:0000256" key="5">
    <source>
        <dbReference type="HAMAP-Rule" id="MF_00658"/>
    </source>
</evidence>
<evidence type="ECO:0000256" key="3">
    <source>
        <dbReference type="ARBA" id="ARBA00022691"/>
    </source>
</evidence>
<evidence type="ECO:0000313" key="6">
    <source>
        <dbReference type="EMBL" id="SCW89928.1"/>
    </source>
</evidence>
<dbReference type="STRING" id="177413.SAMN05660859_3552"/>
<sequence length="160" mass="17099">MRLLVLAVGRLKAGPERELCARYFDRAGKSGRALGLSGPDVSEIAESAARRAEDRMAEEGAALIATLPDAGAVMALDPRGVEMSSEQIAADIAALRDRGSRTLSFIIGGADGLSEPVRARADRLIAFGRATFPHQLVRVMMAEQIYRATTILAGHPYHKA</sequence>
<accession>A0A1G4U8E0</accession>
<comment type="catalytic activity">
    <reaction evidence="5">
        <text>pseudouridine(1915) in 23S rRNA + S-adenosyl-L-methionine = N(3)-methylpseudouridine(1915) in 23S rRNA + S-adenosyl-L-homocysteine + H(+)</text>
        <dbReference type="Rhea" id="RHEA:42752"/>
        <dbReference type="Rhea" id="RHEA-COMP:10221"/>
        <dbReference type="Rhea" id="RHEA-COMP:10222"/>
        <dbReference type="ChEBI" id="CHEBI:15378"/>
        <dbReference type="ChEBI" id="CHEBI:57856"/>
        <dbReference type="ChEBI" id="CHEBI:59789"/>
        <dbReference type="ChEBI" id="CHEBI:65314"/>
        <dbReference type="ChEBI" id="CHEBI:74486"/>
        <dbReference type="EC" id="2.1.1.177"/>
    </reaction>
</comment>
<protein>
    <recommendedName>
        <fullName evidence="5">Ribosomal RNA large subunit methyltransferase H</fullName>
        <ecNumber evidence="5">2.1.1.177</ecNumber>
    </recommendedName>
    <alternativeName>
        <fullName evidence="5">23S rRNA (pseudouridine1915-N3)-methyltransferase</fullName>
    </alternativeName>
    <alternativeName>
        <fullName evidence="5">23S rRNA m3Psi1915 methyltransferase</fullName>
    </alternativeName>
    <alternativeName>
        <fullName evidence="5">rRNA (pseudouridine-N3-)-methyltransferase RlmH</fullName>
    </alternativeName>
</protein>
<dbReference type="HAMAP" id="MF_00658">
    <property type="entry name" value="23SrRNA_methyltr_H"/>
    <property type="match status" value="1"/>
</dbReference>
<keyword evidence="7" id="KW-1185">Reference proteome</keyword>
<dbReference type="PANTHER" id="PTHR33603:SF1">
    <property type="entry name" value="RIBOSOMAL RNA LARGE SUBUNIT METHYLTRANSFERASE H"/>
    <property type="match status" value="1"/>
</dbReference>
<proteinExistence type="inferred from homology"/>
<comment type="function">
    <text evidence="5">Specifically methylates the pseudouridine at position 1915 (m3Psi1915) in 23S rRNA.</text>
</comment>
<comment type="caution">
    <text evidence="5">Lacks conserved residue(s) required for the propagation of feature annotation.</text>
</comment>
<comment type="subcellular location">
    <subcellularLocation>
        <location evidence="5">Cytoplasm</location>
    </subcellularLocation>
</comment>
<dbReference type="Pfam" id="PF02590">
    <property type="entry name" value="SPOUT_MTase"/>
    <property type="match status" value="1"/>
</dbReference>
<dbReference type="Proteomes" id="UP000198889">
    <property type="component" value="Unassembled WGS sequence"/>
</dbReference>
<dbReference type="InterPro" id="IPR029028">
    <property type="entry name" value="Alpha/beta_knot_MTases"/>
</dbReference>
<dbReference type="PANTHER" id="PTHR33603">
    <property type="entry name" value="METHYLTRANSFERASE"/>
    <property type="match status" value="1"/>
</dbReference>
<evidence type="ECO:0000256" key="4">
    <source>
        <dbReference type="ARBA" id="ARBA00038303"/>
    </source>
</evidence>
<evidence type="ECO:0000256" key="2">
    <source>
        <dbReference type="ARBA" id="ARBA00022679"/>
    </source>
</evidence>
<dbReference type="NCBIfam" id="NF000989">
    <property type="entry name" value="PRK00103.2-3"/>
    <property type="match status" value="1"/>
</dbReference>
<dbReference type="InterPro" id="IPR003742">
    <property type="entry name" value="RlmH-like"/>
</dbReference>
<reference evidence="7" key="1">
    <citation type="submission" date="2016-10" db="EMBL/GenBank/DDBJ databases">
        <authorList>
            <person name="Varghese N."/>
            <person name="Submissions S."/>
        </authorList>
    </citation>
    <scope>NUCLEOTIDE SEQUENCE [LARGE SCALE GENOMIC DNA]</scope>
    <source>
        <strain evidence="7">CGMCC 1.1761</strain>
    </source>
</reference>
<evidence type="ECO:0000256" key="1">
    <source>
        <dbReference type="ARBA" id="ARBA00022603"/>
    </source>
</evidence>
<dbReference type="AlphaFoldDB" id="A0A1G4U8E0"/>
<keyword evidence="1 5" id="KW-0489">Methyltransferase</keyword>
<keyword evidence="5" id="KW-0698">rRNA processing</keyword>
<dbReference type="GO" id="GO:0005737">
    <property type="term" value="C:cytoplasm"/>
    <property type="evidence" value="ECO:0007669"/>
    <property type="project" value="UniProtKB-SubCell"/>
</dbReference>
<dbReference type="Gene3D" id="3.40.1280.10">
    <property type="match status" value="1"/>
</dbReference>
<name>A0A1G4U8E0_9HYPH</name>
<evidence type="ECO:0000313" key="7">
    <source>
        <dbReference type="Proteomes" id="UP000198889"/>
    </source>
</evidence>
<keyword evidence="2 5" id="KW-0808">Transferase</keyword>
<keyword evidence="3 5" id="KW-0949">S-adenosyl-L-methionine</keyword>
<comment type="similarity">
    <text evidence="4 5">Belongs to the RNA methyltransferase RlmH family.</text>
</comment>
<gene>
    <name evidence="5" type="primary">rlmH</name>
    <name evidence="6" type="ORF">SAMN05660859_3552</name>
</gene>
<keyword evidence="5" id="KW-0963">Cytoplasm</keyword>
<dbReference type="InterPro" id="IPR029026">
    <property type="entry name" value="tRNA_m1G_MTases_N"/>
</dbReference>